<reference evidence="1" key="1">
    <citation type="submission" date="2020-08" db="EMBL/GenBank/DDBJ databases">
        <authorList>
            <person name="Cejkova D."/>
            <person name="Kubasova T."/>
            <person name="Jahodarova E."/>
            <person name="Rychlik I."/>
        </authorList>
    </citation>
    <scope>NUCLEOTIDE SEQUENCE</scope>
    <source>
        <strain evidence="1">An824</strain>
    </source>
</reference>
<dbReference type="EMBL" id="JACJJG010000017">
    <property type="protein sequence ID" value="MBM6673266.1"/>
    <property type="molecule type" value="Genomic_DNA"/>
</dbReference>
<sequence length="144" mass="16459">MSLTMALTACDKAVVYDEFKPTPIEGWEKNDTMVYAVKRLARSGVYRQEVGLRITREFPFTGVSLLVERIVEPGHKVFADTLNCRLYDDEGNVKGRGVSLFQYNFILSDVEMQKGDSLNVRIRHLMKREILPGISDIGFRLEAR</sequence>
<organism evidence="1 2">
    <name type="scientific">Marseilla massiliensis</name>
    <dbReference type="NCBI Taxonomy" id="1841864"/>
    <lineage>
        <taxon>Bacteria</taxon>
        <taxon>Pseudomonadati</taxon>
        <taxon>Bacteroidota</taxon>
        <taxon>Bacteroidia</taxon>
        <taxon>Bacteroidales</taxon>
        <taxon>Prevotellaceae</taxon>
        <taxon>Marseilla</taxon>
    </lineage>
</organism>
<dbReference type="InterPro" id="IPR020018">
    <property type="entry name" value="Motility-assoc_lipoprot_GldH"/>
</dbReference>
<dbReference type="AlphaFoldDB" id="A0A938WT71"/>
<keyword evidence="2" id="KW-1185">Reference proteome</keyword>
<accession>A0A938WT71</accession>
<protein>
    <submittedName>
        <fullName evidence="1">Gliding motility lipoprotein GldH</fullName>
    </submittedName>
</protein>
<proteinExistence type="predicted"/>
<reference evidence="1" key="2">
    <citation type="journal article" date="2021" name="Sci. Rep.">
        <title>The distribution of antibiotic resistance genes in chicken gut microbiota commensals.</title>
        <authorList>
            <person name="Juricova H."/>
            <person name="Matiasovicova J."/>
            <person name="Kubasova T."/>
            <person name="Cejkova D."/>
            <person name="Rychlik I."/>
        </authorList>
    </citation>
    <scope>NUCLEOTIDE SEQUENCE</scope>
    <source>
        <strain evidence="1">An824</strain>
    </source>
</reference>
<evidence type="ECO:0000313" key="2">
    <source>
        <dbReference type="Proteomes" id="UP000706891"/>
    </source>
</evidence>
<dbReference type="Proteomes" id="UP000706891">
    <property type="component" value="Unassembled WGS sequence"/>
</dbReference>
<keyword evidence="1" id="KW-0449">Lipoprotein</keyword>
<comment type="caution">
    <text evidence="1">The sequence shown here is derived from an EMBL/GenBank/DDBJ whole genome shotgun (WGS) entry which is preliminary data.</text>
</comment>
<dbReference type="NCBIfam" id="TIGR03511">
    <property type="entry name" value="GldH_lipo"/>
    <property type="match status" value="1"/>
</dbReference>
<gene>
    <name evidence="1" type="ORF">H6A34_05170</name>
</gene>
<evidence type="ECO:0000313" key="1">
    <source>
        <dbReference type="EMBL" id="MBM6673266.1"/>
    </source>
</evidence>
<dbReference type="Pfam" id="PF14109">
    <property type="entry name" value="GldH_lipo"/>
    <property type="match status" value="1"/>
</dbReference>
<name>A0A938WT71_9BACT</name>